<name>A0AAD9TM47_9ROSI</name>
<comment type="caution">
    <text evidence="1">The sequence shown here is derived from an EMBL/GenBank/DDBJ whole genome shotgun (WGS) entry which is preliminary data.</text>
</comment>
<protein>
    <submittedName>
        <fullName evidence="1">Uncharacterized protein</fullName>
    </submittedName>
</protein>
<sequence>MVFLLHLKRYSFVDDGSVDDGDDGPSIATPSSTMDLSSIFGDGPVPFGSLAPDPFPSHSSFMVKNRLWTQNTTPMLMNAYFTNFEISKPKYRMSFNLEAIRKPHETKSEKQITSRSVLQLLSKTKSAYLQLRGLGWELLVMTILVRVPCVPNRIDGFAGMAFASVASIGSLRLIRGGSLCNRVDRFS</sequence>
<evidence type="ECO:0000313" key="2">
    <source>
        <dbReference type="Proteomes" id="UP001280121"/>
    </source>
</evidence>
<keyword evidence="2" id="KW-1185">Reference proteome</keyword>
<dbReference type="EMBL" id="JANJYI010000008">
    <property type="protein sequence ID" value="KAK2638561.1"/>
    <property type="molecule type" value="Genomic_DNA"/>
</dbReference>
<accession>A0AAD9TM47</accession>
<evidence type="ECO:0000313" key="1">
    <source>
        <dbReference type="EMBL" id="KAK2638561.1"/>
    </source>
</evidence>
<dbReference type="Proteomes" id="UP001280121">
    <property type="component" value="Unassembled WGS sequence"/>
</dbReference>
<reference evidence="1" key="1">
    <citation type="journal article" date="2023" name="Plant J.">
        <title>Genome sequences and population genomics provide insights into the demographic history, inbreeding, and mutation load of two 'living fossil' tree species of Dipteronia.</title>
        <authorList>
            <person name="Feng Y."/>
            <person name="Comes H.P."/>
            <person name="Chen J."/>
            <person name="Zhu S."/>
            <person name="Lu R."/>
            <person name="Zhang X."/>
            <person name="Li P."/>
            <person name="Qiu J."/>
            <person name="Olsen K.M."/>
            <person name="Qiu Y."/>
        </authorList>
    </citation>
    <scope>NUCLEOTIDE SEQUENCE</scope>
    <source>
        <strain evidence="1">KIB01</strain>
    </source>
</reference>
<proteinExistence type="predicted"/>
<gene>
    <name evidence="1" type="ORF">Ddye_026356</name>
</gene>
<dbReference type="AlphaFoldDB" id="A0AAD9TM47"/>
<organism evidence="1 2">
    <name type="scientific">Dipteronia dyeriana</name>
    <dbReference type="NCBI Taxonomy" id="168575"/>
    <lineage>
        <taxon>Eukaryota</taxon>
        <taxon>Viridiplantae</taxon>
        <taxon>Streptophyta</taxon>
        <taxon>Embryophyta</taxon>
        <taxon>Tracheophyta</taxon>
        <taxon>Spermatophyta</taxon>
        <taxon>Magnoliopsida</taxon>
        <taxon>eudicotyledons</taxon>
        <taxon>Gunneridae</taxon>
        <taxon>Pentapetalae</taxon>
        <taxon>rosids</taxon>
        <taxon>malvids</taxon>
        <taxon>Sapindales</taxon>
        <taxon>Sapindaceae</taxon>
        <taxon>Hippocastanoideae</taxon>
        <taxon>Acereae</taxon>
        <taxon>Dipteronia</taxon>
    </lineage>
</organism>